<dbReference type="Gramene" id="Kaladp0048s0010.3.v1.1">
    <property type="protein sequence ID" value="Kaladp0048s0010.3.v1.1"/>
    <property type="gene ID" value="Kaladp0048s0010.v1.1"/>
</dbReference>
<feature type="compositionally biased region" description="Basic residues" evidence="1">
    <location>
        <begin position="75"/>
        <end position="86"/>
    </location>
</feature>
<dbReference type="Gramene" id="Kaladp0048s0010.1.v1.1">
    <property type="protein sequence ID" value="Kaladp0048s0010.1.v1.1"/>
    <property type="gene ID" value="Kaladp0048s0010.v1.1"/>
</dbReference>
<keyword evidence="3" id="KW-1185">Reference proteome</keyword>
<dbReference type="EnsemblPlants" id="Kaladp0048s0010.2.v1.1">
    <property type="protein sequence ID" value="Kaladp0048s0010.2.v1.1"/>
    <property type="gene ID" value="Kaladp0048s0010.v1.1"/>
</dbReference>
<evidence type="ECO:0000313" key="2">
    <source>
        <dbReference type="EnsemblPlants" id="Kaladp0048s0010.4.v1.1"/>
    </source>
</evidence>
<proteinExistence type="predicted"/>
<dbReference type="Gramene" id="Kaladp0048s0010.4.v1.1">
    <property type="protein sequence ID" value="Kaladp0048s0010.4.v1.1"/>
    <property type="gene ID" value="Kaladp0048s0010.v1.1"/>
</dbReference>
<reference evidence="2" key="1">
    <citation type="submission" date="2021-01" db="UniProtKB">
        <authorList>
            <consortium name="EnsemblPlants"/>
        </authorList>
    </citation>
    <scope>IDENTIFICATION</scope>
</reference>
<evidence type="ECO:0000313" key="3">
    <source>
        <dbReference type="Proteomes" id="UP000594263"/>
    </source>
</evidence>
<evidence type="ECO:0000256" key="1">
    <source>
        <dbReference type="SAM" id="MobiDB-lite"/>
    </source>
</evidence>
<name>A0A7N0ZWY8_KALFE</name>
<accession>A0A7N0ZWY8</accession>
<dbReference type="EnsemblPlants" id="Kaladp0048s0010.1.v1.1">
    <property type="protein sequence ID" value="Kaladp0048s0010.1.v1.1"/>
    <property type="gene ID" value="Kaladp0048s0010.v1.1"/>
</dbReference>
<dbReference type="EnsemblPlants" id="Kaladp0048s0010.3.v1.1">
    <property type="protein sequence ID" value="Kaladp0048s0010.3.v1.1"/>
    <property type="gene ID" value="Kaladp0048s0010.v1.1"/>
</dbReference>
<feature type="compositionally biased region" description="Low complexity" evidence="1">
    <location>
        <begin position="240"/>
        <end position="258"/>
    </location>
</feature>
<dbReference type="PANTHER" id="PTHR37256:SF1">
    <property type="entry name" value="MYB-LIKE PROTEIN A"/>
    <property type="match status" value="1"/>
</dbReference>
<dbReference type="AlphaFoldDB" id="A0A7N0ZWY8"/>
<evidence type="ECO:0008006" key="4">
    <source>
        <dbReference type="Google" id="ProtNLM"/>
    </source>
</evidence>
<organism evidence="2 3">
    <name type="scientific">Kalanchoe fedtschenkoi</name>
    <name type="common">Lavender scallops</name>
    <name type="synonym">South American air plant</name>
    <dbReference type="NCBI Taxonomy" id="63787"/>
    <lineage>
        <taxon>Eukaryota</taxon>
        <taxon>Viridiplantae</taxon>
        <taxon>Streptophyta</taxon>
        <taxon>Embryophyta</taxon>
        <taxon>Tracheophyta</taxon>
        <taxon>Spermatophyta</taxon>
        <taxon>Magnoliopsida</taxon>
        <taxon>eudicotyledons</taxon>
        <taxon>Gunneridae</taxon>
        <taxon>Pentapetalae</taxon>
        <taxon>Saxifragales</taxon>
        <taxon>Crassulaceae</taxon>
        <taxon>Kalanchoe</taxon>
    </lineage>
</organism>
<dbReference type="Gramene" id="Kaladp0048s0010.2.v1.1">
    <property type="protein sequence ID" value="Kaladp0048s0010.2.v1.1"/>
    <property type="gene ID" value="Kaladp0048s0010.v1.1"/>
</dbReference>
<dbReference type="OMA" id="DYFQDPA"/>
<dbReference type="PANTHER" id="PTHR37256">
    <property type="entry name" value="E1A-BINDING PROTEIN P400-LIKE"/>
    <property type="match status" value="1"/>
</dbReference>
<feature type="region of interest" description="Disordered" evidence="1">
    <location>
        <begin position="37"/>
        <end position="90"/>
    </location>
</feature>
<dbReference type="Proteomes" id="UP000594263">
    <property type="component" value="Unplaced"/>
</dbReference>
<feature type="compositionally biased region" description="Low complexity" evidence="1">
    <location>
        <begin position="58"/>
        <end position="74"/>
    </location>
</feature>
<feature type="region of interest" description="Disordered" evidence="1">
    <location>
        <begin position="240"/>
        <end position="262"/>
    </location>
</feature>
<sequence length="394" mass="43491">MVRSSTKGVITKDQILMDREAPDLSGVYMRSLVKKMSSSKVRNPDGFCQGASLVKVGQGSSDPNNPQNQQPSPQQHKKKVRRRLHTSRPYQERLLNMAEARREIVTALKFHRASMKQQQQQQQEQPLHLAQPPPLQILSHGSPDLNAKVEMDSGNRPTIYPCDGGLTYPSSVDNFYQSPSFTCASSNHMLNSNAPPAASVSCYPNSSFRFPLPNQTLGLNLNFNDFGNLSTSAFQSNPSLFTSPSSSSSSPALSSTTTDEIHSAAEDSHNGAFFVSQPDNNMAPYSAMDSEVMKEIKSMGDCHDMVWNDTMNLVTSAWWFKFSKAAETSAEELKEGEDDHLFTELTELPSWLNPTDCFLQQHLSTACPEDSSPDPALPCMDIGEIEGMDGDWLA</sequence>
<protein>
    <recommendedName>
        <fullName evidence="4">Hydroxyproline-rich glycoprotein family protein</fullName>
    </recommendedName>
</protein>
<dbReference type="EnsemblPlants" id="Kaladp0048s0010.4.v1.1">
    <property type="protein sequence ID" value="Kaladp0048s0010.4.v1.1"/>
    <property type="gene ID" value="Kaladp0048s0010.v1.1"/>
</dbReference>